<sequence length="208" mass="24018">MRGLNMMNQNRWQTLMNAMGLPPSTEVYDALHAAYSEKRRFYHTVDHIDAMLTHFDGVEDIAERPEELELAICFHDAIYKPLSKTNELDSANWAQAFLASRGYGEAGIERVHNLIMATLHNGSVKSQDEQLIVDIDLAILGAPPAVYDQFERNVRKEYRLVPWFIYRKKRKELLQSFLSSASIYNLDPFKEKYESAARYNIGRAIDML</sequence>
<dbReference type="SUPFAM" id="SSF109604">
    <property type="entry name" value="HD-domain/PDEase-like"/>
    <property type="match status" value="1"/>
</dbReference>
<dbReference type="PIRSF" id="PIRSF035170">
    <property type="entry name" value="HD_phosphohydro"/>
    <property type="match status" value="1"/>
</dbReference>
<name>A0A455W5R6_MARNT</name>
<dbReference type="Gene3D" id="1.10.3210.10">
    <property type="entry name" value="Hypothetical protein af1432"/>
    <property type="match status" value="1"/>
</dbReference>
<evidence type="ECO:0008006" key="2">
    <source>
        <dbReference type="Google" id="ProtNLM"/>
    </source>
</evidence>
<proteinExistence type="predicted"/>
<dbReference type="PANTHER" id="PTHR21174">
    <property type="match status" value="1"/>
</dbReference>
<dbReference type="InterPro" id="IPR009218">
    <property type="entry name" value="HD_phosphohydro"/>
</dbReference>
<dbReference type="EMBL" id="AP019537">
    <property type="protein sequence ID" value="BBJ04331.1"/>
    <property type="molecule type" value="Genomic_DNA"/>
</dbReference>
<protein>
    <recommendedName>
        <fullName evidence="2">N-methyl-D-aspartate receptor NMDAR2C subunit</fullName>
    </recommendedName>
</protein>
<evidence type="ECO:0000313" key="1">
    <source>
        <dbReference type="EMBL" id="BBJ04331.1"/>
    </source>
</evidence>
<reference evidence="1" key="1">
    <citation type="submission" date="2019-03" db="EMBL/GenBank/DDBJ databases">
        <title>Whole genome analysis of nitrate-reducing bacteria Marinobacter hydrocarbonoclasticus YB03.</title>
        <authorList>
            <person name="Azam A.H."/>
            <person name="Yuk S.R."/>
            <person name="Kamarisima K."/>
            <person name="Miyanaga K."/>
            <person name="Tanji Y."/>
        </authorList>
    </citation>
    <scope>NUCLEOTIDE SEQUENCE</scope>
    <source>
        <strain evidence="1">YB03</strain>
    </source>
</reference>
<gene>
    <name evidence="1" type="ORF">YBY_21800</name>
</gene>
<dbReference type="PANTHER" id="PTHR21174:SF0">
    <property type="entry name" value="HD PHOSPHOHYDROLASE FAMILY PROTEIN-RELATED"/>
    <property type="match status" value="1"/>
</dbReference>
<organism evidence="1">
    <name type="scientific">Marinobacter nauticus</name>
    <name type="common">Marinobacter hydrocarbonoclasticus</name>
    <name type="synonym">Marinobacter aquaeolei</name>
    <dbReference type="NCBI Taxonomy" id="2743"/>
    <lineage>
        <taxon>Bacteria</taxon>
        <taxon>Pseudomonadati</taxon>
        <taxon>Pseudomonadota</taxon>
        <taxon>Gammaproteobacteria</taxon>
        <taxon>Pseudomonadales</taxon>
        <taxon>Marinobacteraceae</taxon>
        <taxon>Marinobacter</taxon>
    </lineage>
</organism>
<accession>A0A455W5R6</accession>
<dbReference type="AlphaFoldDB" id="A0A455W5R6"/>